<dbReference type="PANTHER" id="PTHR14221:SF0">
    <property type="entry name" value="WD REPEAT-CONTAINING PROTEIN 44"/>
    <property type="match status" value="1"/>
</dbReference>
<feature type="region of interest" description="Disordered" evidence="5">
    <location>
        <begin position="525"/>
        <end position="562"/>
    </location>
</feature>
<feature type="compositionally biased region" description="Polar residues" evidence="5">
    <location>
        <begin position="132"/>
        <end position="158"/>
    </location>
</feature>
<evidence type="ECO:0000256" key="5">
    <source>
        <dbReference type="SAM" id="MobiDB-lite"/>
    </source>
</evidence>
<dbReference type="PROSITE" id="PS50294">
    <property type="entry name" value="WD_REPEATS_REGION"/>
    <property type="match status" value="3"/>
</dbReference>
<feature type="compositionally biased region" description="Basic and acidic residues" evidence="5">
    <location>
        <begin position="525"/>
        <end position="535"/>
    </location>
</feature>
<dbReference type="AlphaFoldDB" id="A0ABD2MEW9"/>
<feature type="compositionally biased region" description="Polar residues" evidence="5">
    <location>
        <begin position="397"/>
        <end position="429"/>
    </location>
</feature>
<feature type="compositionally biased region" description="Polar residues" evidence="5">
    <location>
        <begin position="478"/>
        <end position="491"/>
    </location>
</feature>
<dbReference type="InterPro" id="IPR015943">
    <property type="entry name" value="WD40/YVTN_repeat-like_dom_sf"/>
</dbReference>
<feature type="compositionally biased region" description="Low complexity" evidence="5">
    <location>
        <begin position="794"/>
        <end position="854"/>
    </location>
</feature>
<dbReference type="SUPFAM" id="SSF50978">
    <property type="entry name" value="WD40 repeat-like"/>
    <property type="match status" value="1"/>
</dbReference>
<feature type="compositionally biased region" description="Low complexity" evidence="5">
    <location>
        <begin position="639"/>
        <end position="658"/>
    </location>
</feature>
<dbReference type="PANTHER" id="PTHR14221">
    <property type="entry name" value="WD REPEAT DOMAIN 44"/>
    <property type="match status" value="1"/>
</dbReference>
<dbReference type="InterPro" id="IPR040324">
    <property type="entry name" value="WDR44/Dgr2"/>
</dbReference>
<proteinExistence type="predicted"/>
<dbReference type="EMBL" id="JBICBT010000010">
    <property type="protein sequence ID" value="KAL3126065.1"/>
    <property type="molecule type" value="Genomic_DNA"/>
</dbReference>
<feature type="region of interest" description="Disordered" evidence="5">
    <location>
        <begin position="373"/>
        <end position="491"/>
    </location>
</feature>
<evidence type="ECO:0000256" key="2">
    <source>
        <dbReference type="ARBA" id="ARBA00022574"/>
    </source>
</evidence>
<feature type="region of interest" description="Disordered" evidence="5">
    <location>
        <begin position="310"/>
        <end position="352"/>
    </location>
</feature>
<evidence type="ECO:0000256" key="3">
    <source>
        <dbReference type="ARBA" id="ARBA00022737"/>
    </source>
</evidence>
<feature type="compositionally biased region" description="Acidic residues" evidence="5">
    <location>
        <begin position="14"/>
        <end position="23"/>
    </location>
</feature>
<feature type="compositionally biased region" description="Pro residues" evidence="5">
    <location>
        <begin position="53"/>
        <end position="63"/>
    </location>
</feature>
<name>A0ABD2MEW9_9BILA</name>
<evidence type="ECO:0000256" key="1">
    <source>
        <dbReference type="ARBA" id="ARBA00021207"/>
    </source>
</evidence>
<accession>A0ABD2MEW9</accession>
<feature type="compositionally biased region" description="Basic and acidic residues" evidence="5">
    <location>
        <begin position="455"/>
        <end position="468"/>
    </location>
</feature>
<feature type="repeat" description="WD" evidence="4">
    <location>
        <begin position="1056"/>
        <end position="1076"/>
    </location>
</feature>
<dbReference type="PROSITE" id="PS50082">
    <property type="entry name" value="WD_REPEATS_2"/>
    <property type="match status" value="4"/>
</dbReference>
<dbReference type="Gene3D" id="2.130.10.10">
    <property type="entry name" value="YVTN repeat-like/Quinoprotein amine dehydrogenase"/>
    <property type="match status" value="1"/>
</dbReference>
<comment type="caution">
    <text evidence="6">The sequence shown here is derived from an EMBL/GenBank/DDBJ whole genome shotgun (WGS) entry which is preliminary data.</text>
</comment>
<feature type="region of interest" description="Disordered" evidence="5">
    <location>
        <begin position="639"/>
        <end position="707"/>
    </location>
</feature>
<evidence type="ECO:0000313" key="7">
    <source>
        <dbReference type="Proteomes" id="UP001620626"/>
    </source>
</evidence>
<dbReference type="Proteomes" id="UP001620626">
    <property type="component" value="Unassembled WGS sequence"/>
</dbReference>
<protein>
    <recommendedName>
        <fullName evidence="1">WD repeat-containing protein 44</fullName>
    </recommendedName>
</protein>
<feature type="compositionally biased region" description="Low complexity" evidence="5">
    <location>
        <begin position="673"/>
        <end position="690"/>
    </location>
</feature>
<feature type="repeat" description="WD" evidence="4">
    <location>
        <begin position="867"/>
        <end position="908"/>
    </location>
</feature>
<feature type="compositionally biased region" description="Polar residues" evidence="5">
    <location>
        <begin position="174"/>
        <end position="232"/>
    </location>
</feature>
<keyword evidence="7" id="KW-1185">Reference proteome</keyword>
<dbReference type="InterPro" id="IPR001680">
    <property type="entry name" value="WD40_rpt"/>
</dbReference>
<feature type="compositionally biased region" description="Low complexity" evidence="5">
    <location>
        <begin position="433"/>
        <end position="445"/>
    </location>
</feature>
<feature type="compositionally biased region" description="Low complexity" evidence="5">
    <location>
        <begin position="536"/>
        <end position="545"/>
    </location>
</feature>
<dbReference type="InterPro" id="IPR036322">
    <property type="entry name" value="WD40_repeat_dom_sf"/>
</dbReference>
<feature type="compositionally biased region" description="Polar residues" evidence="5">
    <location>
        <begin position="98"/>
        <end position="112"/>
    </location>
</feature>
<evidence type="ECO:0000313" key="6">
    <source>
        <dbReference type="EMBL" id="KAL3126065.1"/>
    </source>
</evidence>
<sequence length="1233" mass="131916">MSTKRSDETMSSDGTDELFEDAVDTLCQIGDAISPPKSKGTNKTGHPTKSLKCPPPVPPPPLPFHLVSPVNSPTSAVLLPTSPTSPVPPPLPPRKPLANSNAVPLQNVNVIVSSPSSPPPLPPLQSISAPSMVTSHSLPMPSNCSDENTDNANNTKHGNSGGANSDKEMLHIPSEQSISTTMSTSNANTPAESASVMASNSAGTTAANVPFSPSTATDAKNVCAEQQQQSQFGRLRGHAKTNSLDRGLSLAKSMKTGPFPPPVVASKSNSLTRGASPIEALPILDEQDQSASTVIQSVLQQVLSEDISFAANKDDKDGEEDTKKQNGDVPHEQKELKEDNISKNTGHGTDTARFYNEMSSTNIVVHYENLVDSSATAPPRPPQPCHGTSPTHHKFTANITTNTNNSKSFVSANNTSPKHAPSRSSQSEVLSILTRKQQQQKTLQLSANKKFHRRSASDRSPAKLDKLTQCKSPRPTHQKSSTWEPHQAQQQHKLLLSGGEQQQLNTKYLLDMMDPITRDVERRMSMKAKEADAKAAKSNSDVNNESADDDDDVFGSHQHRHTGLDHVRRFARSYGVGAVDFFRGAVRKAKQIPEHLTRNVSMSRATKKSEIIAGENEDGASSIADSDIDQLSIAAAASEQNAATPAIATPSTSAGTATRKWRFGSAEPPRGNTPSISTPPTTSAAATSSTQGQGMNSSAPSSSAPFARTGVCRSKNAKKGPFDFENLALVQEMNNEHTGAVWCVKFSGCGRLLATAGQDRNVRVWVLHSQLKHFAVSHDSATDVPSSSPPSPVPSSSASSSFSSSAAPSNAAVGPLSNGTNTEQQQQTVNGGTNNNNNNNVDSSTQSSPSKLSPASAVFAPKPLCVFRGHTADVLDLSWSPRNYFLLSSGMDRTAKLWHLHRNECLCSFQHIDFVTCLAFLPKDDRYFISGSLDGKIRLWHIPEKKVAIWNEVEQVNKFITAMTFVKNGKFVVIGTFLGRCFFYSTDQLKYHTVIDVRSSRGKNSVGHKITSLAVHGDKLLVASDDSRIRIYDLRDMDLCCKFKGAQISQSLIRAAFSPDGSHVISGSEDAHIYLWRTGPLPSSLGVRKDRNHAWERIRAHQSAVITAVFAPKPQLVLKWLADQQQKLGSASPPGLSSLFHAPGAAVSAPAHCPATHSSAVALPQHNSSASSACASLMMLFPSISLSSATSHQPVAEAATANGSARSRTSRNVSGDVVVSADLTGSLKVFVSQ</sequence>
<feature type="repeat" description="WD" evidence="4">
    <location>
        <begin position="734"/>
        <end position="765"/>
    </location>
</feature>
<feature type="compositionally biased region" description="Pro residues" evidence="5">
    <location>
        <begin position="83"/>
        <end position="95"/>
    </location>
</feature>
<feature type="region of interest" description="Disordered" evidence="5">
    <location>
        <begin position="1"/>
        <end position="271"/>
    </location>
</feature>
<keyword evidence="2 4" id="KW-0853">WD repeat</keyword>
<evidence type="ECO:0000256" key="4">
    <source>
        <dbReference type="PROSITE-ProRule" id="PRU00221"/>
    </source>
</evidence>
<feature type="repeat" description="WD" evidence="4">
    <location>
        <begin position="908"/>
        <end position="942"/>
    </location>
</feature>
<reference evidence="6 7" key="1">
    <citation type="submission" date="2024-10" db="EMBL/GenBank/DDBJ databases">
        <authorList>
            <person name="Kim D."/>
        </authorList>
    </citation>
    <scope>NUCLEOTIDE SEQUENCE [LARGE SCALE GENOMIC DNA]</scope>
    <source>
        <strain evidence="6">BH-2024</strain>
    </source>
</reference>
<feature type="region of interest" description="Disordered" evidence="5">
    <location>
        <begin position="780"/>
        <end position="854"/>
    </location>
</feature>
<feature type="compositionally biased region" description="Basic and acidic residues" evidence="5">
    <location>
        <begin position="312"/>
        <end position="341"/>
    </location>
</feature>
<dbReference type="Pfam" id="PF00400">
    <property type="entry name" value="WD40"/>
    <property type="match status" value="5"/>
</dbReference>
<organism evidence="6 7">
    <name type="scientific">Heterodera trifolii</name>
    <dbReference type="NCBI Taxonomy" id="157864"/>
    <lineage>
        <taxon>Eukaryota</taxon>
        <taxon>Metazoa</taxon>
        <taxon>Ecdysozoa</taxon>
        <taxon>Nematoda</taxon>
        <taxon>Chromadorea</taxon>
        <taxon>Rhabditida</taxon>
        <taxon>Tylenchina</taxon>
        <taxon>Tylenchomorpha</taxon>
        <taxon>Tylenchoidea</taxon>
        <taxon>Heteroderidae</taxon>
        <taxon>Heteroderinae</taxon>
        <taxon>Heterodera</taxon>
    </lineage>
</organism>
<dbReference type="SMART" id="SM00320">
    <property type="entry name" value="WD40"/>
    <property type="match status" value="6"/>
</dbReference>
<keyword evidence="3" id="KW-0677">Repeat</keyword>
<gene>
    <name evidence="6" type="ORF">niasHT_001704</name>
</gene>